<evidence type="ECO:0000256" key="2">
    <source>
        <dbReference type="ARBA" id="ARBA00017632"/>
    </source>
</evidence>
<protein>
    <recommendedName>
        <fullName evidence="2">Nucleoside diphosphate kinase</fullName>
    </recommendedName>
</protein>
<dbReference type="Proteomes" id="UP001212997">
    <property type="component" value="Unassembled WGS sequence"/>
</dbReference>
<evidence type="ECO:0000256" key="7">
    <source>
        <dbReference type="PROSITE-ProRule" id="PRU00706"/>
    </source>
</evidence>
<dbReference type="PANTHER" id="PTHR46161">
    <property type="entry name" value="NUCLEOSIDE DIPHOSPHATE KINASE"/>
    <property type="match status" value="1"/>
</dbReference>
<evidence type="ECO:0000313" key="11">
    <source>
        <dbReference type="Proteomes" id="UP001212997"/>
    </source>
</evidence>
<evidence type="ECO:0000313" key="10">
    <source>
        <dbReference type="EMBL" id="KAJ3476701.1"/>
    </source>
</evidence>
<dbReference type="SMART" id="SM00562">
    <property type="entry name" value="NDK"/>
    <property type="match status" value="1"/>
</dbReference>
<feature type="compositionally biased region" description="Polar residues" evidence="8">
    <location>
        <begin position="364"/>
        <end position="374"/>
    </location>
</feature>
<dbReference type="Gene3D" id="3.30.70.141">
    <property type="entry name" value="Nucleoside diphosphate kinase-like domain"/>
    <property type="match status" value="1"/>
</dbReference>
<evidence type="ECO:0000256" key="6">
    <source>
        <dbReference type="ARBA" id="ARBA00022840"/>
    </source>
</evidence>
<accession>A0AAD5USL9</accession>
<keyword evidence="5" id="KW-0418">Kinase</keyword>
<dbReference type="Pfam" id="PF00334">
    <property type="entry name" value="NDK"/>
    <property type="match status" value="1"/>
</dbReference>
<keyword evidence="11" id="KW-1185">Reference proteome</keyword>
<dbReference type="GO" id="GO:0016301">
    <property type="term" value="F:kinase activity"/>
    <property type="evidence" value="ECO:0007669"/>
    <property type="project" value="UniProtKB-KW"/>
</dbReference>
<evidence type="ECO:0000256" key="1">
    <source>
        <dbReference type="ARBA" id="ARBA00008142"/>
    </source>
</evidence>
<comment type="caution">
    <text evidence="7">Lacks conserved residue(s) required for the propagation of feature annotation.</text>
</comment>
<evidence type="ECO:0000256" key="8">
    <source>
        <dbReference type="SAM" id="MobiDB-lite"/>
    </source>
</evidence>
<gene>
    <name evidence="10" type="ORF">NLI96_g10985</name>
</gene>
<evidence type="ECO:0000256" key="3">
    <source>
        <dbReference type="ARBA" id="ARBA00022679"/>
    </source>
</evidence>
<evidence type="ECO:0000259" key="9">
    <source>
        <dbReference type="SMART" id="SM00562"/>
    </source>
</evidence>
<evidence type="ECO:0000256" key="5">
    <source>
        <dbReference type="ARBA" id="ARBA00022777"/>
    </source>
</evidence>
<evidence type="ECO:0000256" key="4">
    <source>
        <dbReference type="ARBA" id="ARBA00022741"/>
    </source>
</evidence>
<keyword evidence="6" id="KW-0067">ATP-binding</keyword>
<dbReference type="GO" id="GO:0005524">
    <property type="term" value="F:ATP binding"/>
    <property type="evidence" value="ECO:0007669"/>
    <property type="project" value="UniProtKB-KW"/>
</dbReference>
<sequence length="459" mass="50288">MSQPSSPVPQDETPVEIQRSPLTGSPNRSRTVAIIKTHALQHRFEIEQRITEAGFEIAKERQMEFDVETDPDTLYDLFGEDFESFEEGPVWVYVLERRRAVEVWHTLMGDQDPEVARQETTNSIRALYGINRMQNAVMGSPSDQVAEIQIQSIFVSSPPFPTTDLPDVSGLGLNPTGSMRSVTSSILSALRQNQMTSSSNGYSGSNGTAEAKLSHLSPNGKPAFRARALPSTHEKPDIVPRMSRAAALRAGITIDSPKHVAATKESLAKTFENVPGHKRKETISVASTAPPVIKPRMTRAASLRLGQMTPPKPTRPRASTGNMDTSVRGRGRASVDGNADAGNTTFDGVPGHKRRESIPVASTRPPSVTPRTNRSAALRVQKESAPPTSFIPGTYNTIPLIIPKFNEPAINIIPNYHPTSTIRHQTPTQTLTLLAHTLSQSISLHLNQRQPKTIPRYQL</sequence>
<comment type="similarity">
    <text evidence="1 7">Belongs to the NDK family.</text>
</comment>
<reference evidence="10" key="1">
    <citation type="submission" date="2022-07" db="EMBL/GenBank/DDBJ databases">
        <title>Genome Sequence of Physisporinus lineatus.</title>
        <authorList>
            <person name="Buettner E."/>
        </authorList>
    </citation>
    <scope>NUCLEOTIDE SEQUENCE</scope>
    <source>
        <strain evidence="10">VT162</strain>
    </source>
</reference>
<feature type="region of interest" description="Disordered" evidence="8">
    <location>
        <begin position="306"/>
        <end position="374"/>
    </location>
</feature>
<keyword evidence="3" id="KW-0808">Transferase</keyword>
<feature type="domain" description="Nucleoside diphosphate kinase-like" evidence="9">
    <location>
        <begin position="28"/>
        <end position="161"/>
    </location>
</feature>
<dbReference type="InterPro" id="IPR036850">
    <property type="entry name" value="NDK-like_dom_sf"/>
</dbReference>
<feature type="region of interest" description="Disordered" evidence="8">
    <location>
        <begin position="1"/>
        <end position="30"/>
    </location>
</feature>
<dbReference type="PANTHER" id="PTHR46161:SF3">
    <property type="entry name" value="NUCLEOSIDE DIPHOSPHATE KINASE DDB_G0292928-RELATED"/>
    <property type="match status" value="1"/>
</dbReference>
<dbReference type="AlphaFoldDB" id="A0AAD5USL9"/>
<name>A0AAD5USL9_9APHY</name>
<comment type="caution">
    <text evidence="10">The sequence shown here is derived from an EMBL/GenBank/DDBJ whole genome shotgun (WGS) entry which is preliminary data.</text>
</comment>
<dbReference type="InterPro" id="IPR034907">
    <property type="entry name" value="NDK-like_dom"/>
</dbReference>
<proteinExistence type="inferred from homology"/>
<dbReference type="SUPFAM" id="SSF54919">
    <property type="entry name" value="Nucleoside diphosphate kinase, NDK"/>
    <property type="match status" value="1"/>
</dbReference>
<organism evidence="10 11">
    <name type="scientific">Meripilus lineatus</name>
    <dbReference type="NCBI Taxonomy" id="2056292"/>
    <lineage>
        <taxon>Eukaryota</taxon>
        <taxon>Fungi</taxon>
        <taxon>Dikarya</taxon>
        <taxon>Basidiomycota</taxon>
        <taxon>Agaricomycotina</taxon>
        <taxon>Agaricomycetes</taxon>
        <taxon>Polyporales</taxon>
        <taxon>Meripilaceae</taxon>
        <taxon>Meripilus</taxon>
    </lineage>
</organism>
<keyword evidence="4" id="KW-0547">Nucleotide-binding</keyword>
<dbReference type="PROSITE" id="PS51374">
    <property type="entry name" value="NDPK_LIKE"/>
    <property type="match status" value="1"/>
</dbReference>
<feature type="compositionally biased region" description="Polar residues" evidence="8">
    <location>
        <begin position="20"/>
        <end position="30"/>
    </location>
</feature>
<dbReference type="EMBL" id="JANAWD010000677">
    <property type="protein sequence ID" value="KAJ3476701.1"/>
    <property type="molecule type" value="Genomic_DNA"/>
</dbReference>